<dbReference type="Proteomes" id="UP000030669">
    <property type="component" value="Unassembled WGS sequence"/>
</dbReference>
<accession>S7PQT6</accession>
<dbReference type="InterPro" id="IPR041078">
    <property type="entry name" value="Plavaka"/>
</dbReference>
<name>S7PQT6_GLOTA</name>
<dbReference type="OMA" id="PGNEREG"/>
<dbReference type="RefSeq" id="XP_007871368.1">
    <property type="nucleotide sequence ID" value="XM_007873177.1"/>
</dbReference>
<evidence type="ECO:0000313" key="1">
    <source>
        <dbReference type="EMBL" id="EPQ50176.1"/>
    </source>
</evidence>
<keyword evidence="2" id="KW-1185">Reference proteome</keyword>
<gene>
    <name evidence="1" type="ORF">GLOTRDRAFT_82536</name>
</gene>
<dbReference type="KEGG" id="gtr:GLOTRDRAFT_82536"/>
<dbReference type="HOGENOM" id="CLU_009122_0_0_1"/>
<proteinExistence type="predicted"/>
<protein>
    <submittedName>
        <fullName evidence="1">Uncharacterized protein</fullName>
    </submittedName>
</protein>
<evidence type="ECO:0000313" key="2">
    <source>
        <dbReference type="Proteomes" id="UP000030669"/>
    </source>
</evidence>
<dbReference type="Pfam" id="PF18759">
    <property type="entry name" value="Plavaka"/>
    <property type="match status" value="1"/>
</dbReference>
<dbReference type="AlphaFoldDB" id="S7PQT6"/>
<dbReference type="GeneID" id="19309181"/>
<sequence length="889" mass="103175">MLVSNLLPVVSADCHGLVVQGTTLSAQEYRVDDIKVEYPLTTGRAAEIHHFEEFHRGQATADYIPIEREPWRPFRSRIDFEFAELGHKAKLTHKELGSLIDLIHRAMEKKDQFTLTSYEDLSNCWRDASYKVTSFEKADVTLDYKSEPRSYDFYYRPIWDTALDLLRDKRIISQFVWDAQRLSKFNGTRWVRWWDEPWTGDGMWEIQEGLPEGAKPLCFFLYADKTKLSSFAGAKGYPIVLRFAQLPVEIRNGEGFGGGQVVGWLPVIPETEGDTGKPGFVNFKNAIWHESFRQLLASVEKYSHSGVWIECGDGVTRHLFPAVLILSADYEEQCVMALTRGSMSNYPCPICLVPNEEQFDLSKKWPRRTARLMKKKYEKALEMNKKDADEFLKEVGLRLVHNVFWFLRNSDPHKALSFDRLHANHGGLFSDHLFQELQNIFKSLGRAVLDLADKQMDLLPRWPGLNHFKMFIQKNFMDGTKYEDISKVVFPMVLLFVVILRQCYQQLLFAVHNFVDRAESRWIYVFLQCLRSYLELDMWAAFEVHTEETIAACEEEILKYDSLLKKYVKLPKPEGTWNSKNWSFPKNHSRGHMLEDIKAKGVTKNYNTKVSEKMHRPLKQAYLKTNFKIVDEPILQDNHRTRVATVIREDINALDVSPPADELELEHEPQKGKRTTAVEFGHIRLGSAGDIIALEQLEKRAPEDTAYKNFQKGLSKFLSSLLPAYDIELPGGKPIKLNSWEKVREYRYIRVKYESMVDWRESTDRLRCTPSFQESPRYDCVMVNTTNGTIFAKLIFCFTCKVADSSYPIALIQPFDAPTGPRRRKDKDLCFYRVKARTRSEAEFIDARSILRGALLAPDFEEGHEDEYLVMDTVDTDMFLRLKHMFPVC</sequence>
<dbReference type="OrthoDB" id="3239511at2759"/>
<dbReference type="EMBL" id="KB469334">
    <property type="protein sequence ID" value="EPQ50176.1"/>
    <property type="molecule type" value="Genomic_DNA"/>
</dbReference>
<dbReference type="eggNOG" id="ENOG502SIW4">
    <property type="taxonomic scope" value="Eukaryota"/>
</dbReference>
<dbReference type="STRING" id="670483.S7PQT6"/>
<organism evidence="1 2">
    <name type="scientific">Gloeophyllum trabeum (strain ATCC 11539 / FP-39264 / Madison 617)</name>
    <name type="common">Brown rot fungus</name>
    <dbReference type="NCBI Taxonomy" id="670483"/>
    <lineage>
        <taxon>Eukaryota</taxon>
        <taxon>Fungi</taxon>
        <taxon>Dikarya</taxon>
        <taxon>Basidiomycota</taxon>
        <taxon>Agaricomycotina</taxon>
        <taxon>Agaricomycetes</taxon>
        <taxon>Gloeophyllales</taxon>
        <taxon>Gloeophyllaceae</taxon>
        <taxon>Gloeophyllum</taxon>
    </lineage>
</organism>
<reference evidence="1 2" key="1">
    <citation type="journal article" date="2012" name="Science">
        <title>The Paleozoic origin of enzymatic lignin decomposition reconstructed from 31 fungal genomes.</title>
        <authorList>
            <person name="Floudas D."/>
            <person name="Binder M."/>
            <person name="Riley R."/>
            <person name="Barry K."/>
            <person name="Blanchette R.A."/>
            <person name="Henrissat B."/>
            <person name="Martinez A.T."/>
            <person name="Otillar R."/>
            <person name="Spatafora J.W."/>
            <person name="Yadav J.S."/>
            <person name="Aerts A."/>
            <person name="Benoit I."/>
            <person name="Boyd A."/>
            <person name="Carlson A."/>
            <person name="Copeland A."/>
            <person name="Coutinho P.M."/>
            <person name="de Vries R.P."/>
            <person name="Ferreira P."/>
            <person name="Findley K."/>
            <person name="Foster B."/>
            <person name="Gaskell J."/>
            <person name="Glotzer D."/>
            <person name="Gorecki P."/>
            <person name="Heitman J."/>
            <person name="Hesse C."/>
            <person name="Hori C."/>
            <person name="Igarashi K."/>
            <person name="Jurgens J.A."/>
            <person name="Kallen N."/>
            <person name="Kersten P."/>
            <person name="Kohler A."/>
            <person name="Kuees U."/>
            <person name="Kumar T.K.A."/>
            <person name="Kuo A."/>
            <person name="LaButti K."/>
            <person name="Larrondo L.F."/>
            <person name="Lindquist E."/>
            <person name="Ling A."/>
            <person name="Lombard V."/>
            <person name="Lucas S."/>
            <person name="Lundell T."/>
            <person name="Martin R."/>
            <person name="McLaughlin D.J."/>
            <person name="Morgenstern I."/>
            <person name="Morin E."/>
            <person name="Murat C."/>
            <person name="Nagy L.G."/>
            <person name="Nolan M."/>
            <person name="Ohm R.A."/>
            <person name="Patyshakuliyeva A."/>
            <person name="Rokas A."/>
            <person name="Ruiz-Duenas F.J."/>
            <person name="Sabat G."/>
            <person name="Salamov A."/>
            <person name="Samejima M."/>
            <person name="Schmutz J."/>
            <person name="Slot J.C."/>
            <person name="St John F."/>
            <person name="Stenlid J."/>
            <person name="Sun H."/>
            <person name="Sun S."/>
            <person name="Syed K."/>
            <person name="Tsang A."/>
            <person name="Wiebenga A."/>
            <person name="Young D."/>
            <person name="Pisabarro A."/>
            <person name="Eastwood D.C."/>
            <person name="Martin F."/>
            <person name="Cullen D."/>
            <person name="Grigoriev I.V."/>
            <person name="Hibbett D.S."/>
        </authorList>
    </citation>
    <scope>NUCLEOTIDE SEQUENCE [LARGE SCALE GENOMIC DNA]</scope>
    <source>
        <strain evidence="1 2">ATCC 11539</strain>
    </source>
</reference>